<feature type="domain" description="Nitrogenase/oxidoreductase component 1" evidence="1">
    <location>
        <begin position="19"/>
        <end position="437"/>
    </location>
</feature>
<dbReference type="InterPro" id="IPR000510">
    <property type="entry name" value="Nase/OxRdtase_comp1"/>
</dbReference>
<proteinExistence type="predicted"/>
<dbReference type="Pfam" id="PF00148">
    <property type="entry name" value="Oxidored_nitro"/>
    <property type="match status" value="1"/>
</dbReference>
<dbReference type="RefSeq" id="WP_216700391.1">
    <property type="nucleotide sequence ID" value="NZ_CP076607.1"/>
</dbReference>
<dbReference type="EMBL" id="CP076607">
    <property type="protein sequence ID" value="QWU13840.1"/>
    <property type="molecule type" value="Genomic_DNA"/>
</dbReference>
<reference evidence="2 3" key="1">
    <citation type="submission" date="2021-06" db="EMBL/GenBank/DDBJ databases">
        <title>Whole genome sequence of Paenibacillus sophorae DSM23020 for comparative genomics.</title>
        <authorList>
            <person name="Kim M.-J."/>
            <person name="Lee G."/>
            <person name="Shin J.-H."/>
        </authorList>
    </citation>
    <scope>NUCLEOTIDE SEQUENCE [LARGE SCALE GENOMIC DNA]</scope>
    <source>
        <strain evidence="2 3">DSM 23020</strain>
    </source>
</reference>
<evidence type="ECO:0000259" key="1">
    <source>
        <dbReference type="Pfam" id="PF00148"/>
    </source>
</evidence>
<gene>
    <name evidence="2" type="ORF">KP014_17975</name>
</gene>
<accession>A0ABX8H6P8</accession>
<organism evidence="2 3">
    <name type="scientific">Paenibacillus sophorae</name>
    <dbReference type="NCBI Taxonomy" id="1333845"/>
    <lineage>
        <taxon>Bacteria</taxon>
        <taxon>Bacillati</taxon>
        <taxon>Bacillota</taxon>
        <taxon>Bacilli</taxon>
        <taxon>Bacillales</taxon>
        <taxon>Paenibacillaceae</taxon>
        <taxon>Paenibacillus</taxon>
    </lineage>
</organism>
<evidence type="ECO:0000313" key="3">
    <source>
        <dbReference type="Proteomes" id="UP000683429"/>
    </source>
</evidence>
<dbReference type="PANTHER" id="PTHR33712">
    <property type="entry name" value="LIGHT-INDEPENDENT PROTOCHLOROPHYLLIDE REDUCTASE SUBUNIT B"/>
    <property type="match status" value="1"/>
</dbReference>
<evidence type="ECO:0000313" key="2">
    <source>
        <dbReference type="EMBL" id="QWU13840.1"/>
    </source>
</evidence>
<protein>
    <recommendedName>
        <fullName evidence="1">Nitrogenase/oxidoreductase component 1 domain-containing protein</fullName>
    </recommendedName>
</protein>
<dbReference type="InterPro" id="IPR050152">
    <property type="entry name" value="ChlB/BchB/BchZ"/>
</dbReference>
<dbReference type="Proteomes" id="UP000683429">
    <property type="component" value="Chromosome"/>
</dbReference>
<name>A0ABX8H6P8_9BACL</name>
<dbReference type="PANTHER" id="PTHR33712:SF7">
    <property type="entry name" value="LIGHT-INDEPENDENT PROTOCHLOROPHYLLIDE REDUCTASE SUBUNIT B"/>
    <property type="match status" value="1"/>
</dbReference>
<sequence length="442" mass="48762">MRIRKMSLCVEQIRHVCTLGAFESVLAIKRAVPIVHAGPGCVAKLWTTLGSQNGHQGSGYVGGHAIPCTNASEKEVVFGGTDRLRTVITNTFDVIDGDLFVVLTGCTSDIIGDDVGEITRKFQAQGKPIVYVETGGFKGSNLIGHELVLDAIIDQYLQPQQVEPGLVNIWSSVPYQNTFWSGDIEQLNILISSLGLKPNVIFGPDSSVDAVNNIPKAQFNLVISPWVGLRTAEHLEDKFGTPFLHYPALPIGPTETSNFLRTVGEFAGIDPSVVENVIRKQEDRYFYYLERAADTLLETRLLPRRFITVADSLYALGIAKFLTNDMGLIPEKQFITDDTPTNYQSDVAAEFAKFTNDIVAETTFSNDGGFIEEEIRRLKIRSRPLILGSSWERVVARDLNAYQLSVSAPIGNEMVLSKSYVGYNGALQLVEDIYSVVLNDFM</sequence>
<keyword evidence="3" id="KW-1185">Reference proteome</keyword>